<dbReference type="RefSeq" id="WP_215381541.1">
    <property type="nucleotide sequence ID" value="NZ_JAGTIS010000031.1"/>
</dbReference>
<name>A0ABS5XQV6_9GAMM</name>
<dbReference type="EMBL" id="JAGTIS010000031">
    <property type="protein sequence ID" value="MBT8769505.1"/>
    <property type="molecule type" value="Genomic_DNA"/>
</dbReference>
<feature type="transmembrane region" description="Helical" evidence="5">
    <location>
        <begin position="23"/>
        <end position="41"/>
    </location>
</feature>
<evidence type="ECO:0000256" key="5">
    <source>
        <dbReference type="SAM" id="Phobius"/>
    </source>
</evidence>
<evidence type="ECO:0000313" key="7">
    <source>
        <dbReference type="Proteomes" id="UP001519667"/>
    </source>
</evidence>
<proteinExistence type="predicted"/>
<accession>A0ABS5XQV6</accession>
<dbReference type="InterPro" id="IPR007343">
    <property type="entry name" value="Uncharacterised_pept_Zn_put"/>
</dbReference>
<keyword evidence="3 5" id="KW-1133">Transmembrane helix</keyword>
<keyword evidence="4 5" id="KW-0472">Membrane</keyword>
<dbReference type="Proteomes" id="UP001519667">
    <property type="component" value="Unassembled WGS sequence"/>
</dbReference>
<dbReference type="Pfam" id="PF04228">
    <property type="entry name" value="Zn_peptidase"/>
    <property type="match status" value="1"/>
</dbReference>
<organism evidence="6 7">
    <name type="scientific">Metapseudomonas boanensis</name>
    <dbReference type="NCBI Taxonomy" id="2822138"/>
    <lineage>
        <taxon>Bacteria</taxon>
        <taxon>Pseudomonadati</taxon>
        <taxon>Pseudomonadota</taxon>
        <taxon>Gammaproteobacteria</taxon>
        <taxon>Pseudomonadales</taxon>
        <taxon>Pseudomonadaceae</taxon>
        <taxon>Metapseudomonas</taxon>
    </lineage>
</organism>
<evidence type="ECO:0000313" key="6">
    <source>
        <dbReference type="EMBL" id="MBT8769505.1"/>
    </source>
</evidence>
<sequence>MQGKTDPTNEPARVSEPRRRRRWPYVIGGLAVVATIGIFLMTGPMQKPDAFVPDDQGYPPLAEQAAPVAPPTVQPPKTHAEMLSTVLASSEDIWGELLARGDYSFKNPKTEFFDRSISSACGLDRPASGTFYCPERKLIYLDSSWFRDLDERFASVRHLAQAYLIAHQIGHHVQNLAGINSLINQARQRGDAMEGVDGLLVRKELQTDCLAGVWVRYAQRRQPWLAQGSMDEALKAVETIAQEHQQKLASGTVAPDPLTHATLELRTRWFNAGFQDGDPQSCLSIFYQGGD</sequence>
<evidence type="ECO:0000256" key="1">
    <source>
        <dbReference type="ARBA" id="ARBA00004167"/>
    </source>
</evidence>
<protein>
    <submittedName>
        <fullName evidence="6">Neutral zinc metallopeptidase</fullName>
    </submittedName>
</protein>
<evidence type="ECO:0000256" key="3">
    <source>
        <dbReference type="ARBA" id="ARBA00022989"/>
    </source>
</evidence>
<dbReference type="PANTHER" id="PTHR30168:SF0">
    <property type="entry name" value="INNER MEMBRANE PROTEIN"/>
    <property type="match status" value="1"/>
</dbReference>
<gene>
    <name evidence="6" type="ORF">J7302_25680</name>
</gene>
<keyword evidence="2 5" id="KW-0812">Transmembrane</keyword>
<comment type="subcellular location">
    <subcellularLocation>
        <location evidence="1">Membrane</location>
        <topology evidence="1">Single-pass membrane protein</topology>
    </subcellularLocation>
</comment>
<keyword evidence="7" id="KW-1185">Reference proteome</keyword>
<reference evidence="6 7" key="1">
    <citation type="submission" date="2021-04" db="EMBL/GenBank/DDBJ databases">
        <title>Pseudomonas boanensis sp. nov., a bacterium isolated from river water used for household purposes in Boane District, Mozambique.</title>
        <authorList>
            <person name="Nicklasson M."/>
            <person name="Martin-Rodriguez A.J."/>
            <person name="Thorell K."/>
            <person name="Neves L."/>
            <person name="Mussagy A."/>
            <person name="Rydberg H.A."/>
            <person name="Hernroth B."/>
            <person name="Svensson-Stadler L."/>
            <person name="Sjoling A."/>
        </authorList>
    </citation>
    <scope>NUCLEOTIDE SEQUENCE [LARGE SCALE GENOMIC DNA]</scope>
    <source>
        <strain evidence="6 7">DB1</strain>
    </source>
</reference>
<comment type="caution">
    <text evidence="6">The sequence shown here is derived from an EMBL/GenBank/DDBJ whole genome shotgun (WGS) entry which is preliminary data.</text>
</comment>
<evidence type="ECO:0000256" key="2">
    <source>
        <dbReference type="ARBA" id="ARBA00022692"/>
    </source>
</evidence>
<evidence type="ECO:0000256" key="4">
    <source>
        <dbReference type="ARBA" id="ARBA00023136"/>
    </source>
</evidence>
<dbReference type="PANTHER" id="PTHR30168">
    <property type="entry name" value="PUTATIVE MEMBRANE PROTEIN YPFJ"/>
    <property type="match status" value="1"/>
</dbReference>